<evidence type="ECO:0000313" key="2">
    <source>
        <dbReference type="EMBL" id="CAB1453045.1"/>
    </source>
</evidence>
<evidence type="ECO:0000313" key="3">
    <source>
        <dbReference type="Proteomes" id="UP001153269"/>
    </source>
</evidence>
<feature type="compositionally biased region" description="Basic and acidic residues" evidence="1">
    <location>
        <begin position="173"/>
        <end position="185"/>
    </location>
</feature>
<feature type="region of interest" description="Disordered" evidence="1">
    <location>
        <begin position="116"/>
        <end position="240"/>
    </location>
</feature>
<organism evidence="2 3">
    <name type="scientific">Pleuronectes platessa</name>
    <name type="common">European plaice</name>
    <dbReference type="NCBI Taxonomy" id="8262"/>
    <lineage>
        <taxon>Eukaryota</taxon>
        <taxon>Metazoa</taxon>
        <taxon>Chordata</taxon>
        <taxon>Craniata</taxon>
        <taxon>Vertebrata</taxon>
        <taxon>Euteleostomi</taxon>
        <taxon>Actinopterygii</taxon>
        <taxon>Neopterygii</taxon>
        <taxon>Teleostei</taxon>
        <taxon>Neoteleostei</taxon>
        <taxon>Acanthomorphata</taxon>
        <taxon>Carangaria</taxon>
        <taxon>Pleuronectiformes</taxon>
        <taxon>Pleuronectoidei</taxon>
        <taxon>Pleuronectidae</taxon>
        <taxon>Pleuronectes</taxon>
    </lineage>
</organism>
<proteinExistence type="predicted"/>
<comment type="caution">
    <text evidence="2">The sequence shown here is derived from an EMBL/GenBank/DDBJ whole genome shotgun (WGS) entry which is preliminary data.</text>
</comment>
<name>A0A9N7Z6H0_PLEPL</name>
<reference evidence="2" key="1">
    <citation type="submission" date="2020-03" db="EMBL/GenBank/DDBJ databases">
        <authorList>
            <person name="Weist P."/>
        </authorList>
    </citation>
    <scope>NUCLEOTIDE SEQUENCE</scope>
</reference>
<accession>A0A9N7Z6H0</accession>
<sequence>MLTRNRRGSPPASLIWLHQLPPPGSTIQTPGSPPQCRSPPSSTLLALLSLHVSVSEKNSSPRGSGHTCHEGRRLLPEVIFGEEGGAPPGSQLDAVNQWDFLLRVTTTDTTDSFQEPVDALQSDQPLPSPDHHRHHHSHLPPPSYYSTHQPSTQSVTSCATGRQQQQQQQQPLHKQERGPQRHRDPSLPGVCRLDLGKEKRGGPGGGEWDSGAWSPLGAFESSSDPFPGSLSPGSESRFPR</sequence>
<feature type="region of interest" description="Disordered" evidence="1">
    <location>
        <begin position="1"/>
        <end position="41"/>
    </location>
</feature>
<dbReference type="AlphaFoldDB" id="A0A9N7Z6H0"/>
<gene>
    <name evidence="2" type="ORF">PLEPLA_LOCUS40795</name>
</gene>
<dbReference type="Proteomes" id="UP001153269">
    <property type="component" value="Unassembled WGS sequence"/>
</dbReference>
<keyword evidence="3" id="KW-1185">Reference proteome</keyword>
<protein>
    <submittedName>
        <fullName evidence="2">Uncharacterized protein</fullName>
    </submittedName>
</protein>
<dbReference type="EMBL" id="CADEAL010004155">
    <property type="protein sequence ID" value="CAB1453045.1"/>
    <property type="molecule type" value="Genomic_DNA"/>
</dbReference>
<evidence type="ECO:0000256" key="1">
    <source>
        <dbReference type="SAM" id="MobiDB-lite"/>
    </source>
</evidence>
<feature type="compositionally biased region" description="Polar residues" evidence="1">
    <location>
        <begin position="144"/>
        <end position="162"/>
    </location>
</feature>